<reference evidence="7 8" key="1">
    <citation type="submission" date="2018-06" db="EMBL/GenBank/DDBJ databases">
        <title>The draft genome sequence of Crocinitomix sp. SM1701.</title>
        <authorList>
            <person name="Zhang X."/>
        </authorList>
    </citation>
    <scope>NUCLEOTIDE SEQUENCE [LARGE SCALE GENOMIC DNA]</scope>
    <source>
        <strain evidence="7 8">SM1701</strain>
    </source>
</reference>
<proteinExistence type="predicted"/>
<feature type="transmembrane region" description="Helical" evidence="6">
    <location>
        <begin position="12"/>
        <end position="32"/>
    </location>
</feature>
<evidence type="ECO:0000256" key="4">
    <source>
        <dbReference type="ARBA" id="ARBA00022989"/>
    </source>
</evidence>
<feature type="transmembrane region" description="Helical" evidence="6">
    <location>
        <begin position="177"/>
        <end position="198"/>
    </location>
</feature>
<evidence type="ECO:0000256" key="6">
    <source>
        <dbReference type="SAM" id="Phobius"/>
    </source>
</evidence>
<dbReference type="EMBL" id="QKSB01000001">
    <property type="protein sequence ID" value="PZE18469.1"/>
    <property type="molecule type" value="Genomic_DNA"/>
</dbReference>
<dbReference type="InterPro" id="IPR050833">
    <property type="entry name" value="Poly_Biosynth_Transport"/>
</dbReference>
<feature type="transmembrane region" description="Helical" evidence="6">
    <location>
        <begin position="119"/>
        <end position="136"/>
    </location>
</feature>
<dbReference type="Proteomes" id="UP000249248">
    <property type="component" value="Unassembled WGS sequence"/>
</dbReference>
<feature type="transmembrane region" description="Helical" evidence="6">
    <location>
        <begin position="38"/>
        <end position="59"/>
    </location>
</feature>
<evidence type="ECO:0000313" key="8">
    <source>
        <dbReference type="Proteomes" id="UP000249248"/>
    </source>
</evidence>
<feature type="transmembrane region" description="Helical" evidence="6">
    <location>
        <begin position="219"/>
        <end position="240"/>
    </location>
</feature>
<protein>
    <submittedName>
        <fullName evidence="7">Uncharacterized protein</fullName>
    </submittedName>
</protein>
<accession>A0A2W1N1G7</accession>
<comment type="caution">
    <text evidence="7">The sequence shown here is derived from an EMBL/GenBank/DDBJ whole genome shotgun (WGS) entry which is preliminary data.</text>
</comment>
<keyword evidence="2" id="KW-1003">Cell membrane</keyword>
<dbReference type="PANTHER" id="PTHR30250:SF11">
    <property type="entry name" value="O-ANTIGEN TRANSPORTER-RELATED"/>
    <property type="match status" value="1"/>
</dbReference>
<dbReference type="AlphaFoldDB" id="A0A2W1N1G7"/>
<name>A0A2W1N1G7_9FLAO</name>
<evidence type="ECO:0000256" key="5">
    <source>
        <dbReference type="ARBA" id="ARBA00023136"/>
    </source>
</evidence>
<dbReference type="InterPro" id="IPR002797">
    <property type="entry name" value="Polysacc_synth"/>
</dbReference>
<evidence type="ECO:0000256" key="3">
    <source>
        <dbReference type="ARBA" id="ARBA00022692"/>
    </source>
</evidence>
<feature type="transmembrane region" description="Helical" evidence="6">
    <location>
        <begin position="305"/>
        <end position="327"/>
    </location>
</feature>
<feature type="transmembrane region" description="Helical" evidence="6">
    <location>
        <begin position="448"/>
        <end position="468"/>
    </location>
</feature>
<keyword evidence="8" id="KW-1185">Reference proteome</keyword>
<gene>
    <name evidence="7" type="ORF">DNU06_01145</name>
</gene>
<feature type="transmembrane region" description="Helical" evidence="6">
    <location>
        <begin position="333"/>
        <end position="353"/>
    </location>
</feature>
<feature type="transmembrane region" description="Helical" evidence="6">
    <location>
        <begin position="246"/>
        <end position="269"/>
    </location>
</feature>
<feature type="transmembrane region" description="Helical" evidence="6">
    <location>
        <begin position="365"/>
        <end position="384"/>
    </location>
</feature>
<comment type="subcellular location">
    <subcellularLocation>
        <location evidence="1">Cell membrane</location>
        <topology evidence="1">Multi-pass membrane protein</topology>
    </subcellularLocation>
</comment>
<feature type="transmembrane region" description="Helical" evidence="6">
    <location>
        <begin position="424"/>
        <end position="442"/>
    </location>
</feature>
<dbReference type="PANTHER" id="PTHR30250">
    <property type="entry name" value="PST FAMILY PREDICTED COLANIC ACID TRANSPORTER"/>
    <property type="match status" value="1"/>
</dbReference>
<feature type="transmembrane region" description="Helical" evidence="6">
    <location>
        <begin position="390"/>
        <end position="412"/>
    </location>
</feature>
<evidence type="ECO:0000256" key="2">
    <source>
        <dbReference type="ARBA" id="ARBA00022475"/>
    </source>
</evidence>
<evidence type="ECO:0000256" key="1">
    <source>
        <dbReference type="ARBA" id="ARBA00004651"/>
    </source>
</evidence>
<sequence>MGIIKNQTIKSNTFIFIGIGVGAISRFIMPFIFSKEEIGTFALLDSVSAFFAAIFSLGFNQITIQFFPAIKQKQNGYQKYIKIAFKYSLIGIVLGWLFYFLFDDYILGSKQPSDLIHHFSYLIFPLIFFRILFKNLDAIFRMNFKSVLGAFLDSFLIKAVILINLLLFWLKIISFDIYLYIYVLALCIPGLVMVLTSFNDQFKSRHFKHKIFEKSDRPALFSQGLYGIIASASGIIIISIDQLMVNYYLGTGAVGVYSVMFFAGILIAAPARGLKRIVTSVLADSWHKNDLPNIQKVYEKSTVNLLIIGQYLFLVGWACITPVLTFLPQYKEGIYVFFFIGLAQLVEMMTGVNMEIIASSKKYKYNTFFNVALAFLIIIFNYFFIQKWGLPGAAAASALAMGIINIARWYFLKSTYHLQPFKKAFFTALGIGIFYYMIVSFVKVDLNPILKVLVYSILITSTYWFIILKLKLSEDLSHLVSKILKKLSRK</sequence>
<organism evidence="7 8">
    <name type="scientific">Putridiphycobacter roseus</name>
    <dbReference type="NCBI Taxonomy" id="2219161"/>
    <lineage>
        <taxon>Bacteria</taxon>
        <taxon>Pseudomonadati</taxon>
        <taxon>Bacteroidota</taxon>
        <taxon>Flavobacteriia</taxon>
        <taxon>Flavobacteriales</taxon>
        <taxon>Crocinitomicaceae</taxon>
        <taxon>Putridiphycobacter</taxon>
    </lineage>
</organism>
<keyword evidence="3 6" id="KW-0812">Transmembrane</keyword>
<dbReference type="RefSeq" id="WP_111061369.1">
    <property type="nucleotide sequence ID" value="NZ_JBHUCU010000007.1"/>
</dbReference>
<evidence type="ECO:0000313" key="7">
    <source>
        <dbReference type="EMBL" id="PZE18469.1"/>
    </source>
</evidence>
<feature type="transmembrane region" description="Helical" evidence="6">
    <location>
        <begin position="148"/>
        <end position="171"/>
    </location>
</feature>
<dbReference type="Pfam" id="PF01943">
    <property type="entry name" value="Polysacc_synt"/>
    <property type="match status" value="1"/>
</dbReference>
<keyword evidence="4 6" id="KW-1133">Transmembrane helix</keyword>
<dbReference type="GO" id="GO:0005886">
    <property type="term" value="C:plasma membrane"/>
    <property type="evidence" value="ECO:0007669"/>
    <property type="project" value="UniProtKB-SubCell"/>
</dbReference>
<keyword evidence="5 6" id="KW-0472">Membrane</keyword>
<dbReference type="OrthoDB" id="88014at2"/>
<feature type="transmembrane region" description="Helical" evidence="6">
    <location>
        <begin position="80"/>
        <end position="99"/>
    </location>
</feature>